<accession>A0A3M7T0H4</accession>
<name>A0A3M7T0H4_BRAPC</name>
<proteinExistence type="predicted"/>
<dbReference type="EMBL" id="REGN01000494">
    <property type="protein sequence ID" value="RNA41502.1"/>
    <property type="molecule type" value="Genomic_DNA"/>
</dbReference>
<organism evidence="1 2">
    <name type="scientific">Brachionus plicatilis</name>
    <name type="common">Marine rotifer</name>
    <name type="synonym">Brachionus muelleri</name>
    <dbReference type="NCBI Taxonomy" id="10195"/>
    <lineage>
        <taxon>Eukaryota</taxon>
        <taxon>Metazoa</taxon>
        <taxon>Spiralia</taxon>
        <taxon>Gnathifera</taxon>
        <taxon>Rotifera</taxon>
        <taxon>Eurotatoria</taxon>
        <taxon>Monogononta</taxon>
        <taxon>Pseudotrocha</taxon>
        <taxon>Ploima</taxon>
        <taxon>Brachionidae</taxon>
        <taxon>Brachionus</taxon>
    </lineage>
</organism>
<comment type="caution">
    <text evidence="1">The sequence shown here is derived from an EMBL/GenBank/DDBJ whole genome shotgun (WGS) entry which is preliminary data.</text>
</comment>
<dbReference type="Proteomes" id="UP000276133">
    <property type="component" value="Unassembled WGS sequence"/>
</dbReference>
<gene>
    <name evidence="1" type="ORF">BpHYR1_015482</name>
</gene>
<sequence length="88" mass="10426">MRATVFNKKLQRCSFIIVQFMIQFKLFEKFFSFAYFKTCNFTLISTERIILNFKFLIDSVFSSLETMSLFPFLASSAMHQIPSLKNKK</sequence>
<evidence type="ECO:0000313" key="1">
    <source>
        <dbReference type="EMBL" id="RNA41502.1"/>
    </source>
</evidence>
<reference evidence="1 2" key="1">
    <citation type="journal article" date="2018" name="Sci. Rep.">
        <title>Genomic signatures of local adaptation to the degree of environmental predictability in rotifers.</title>
        <authorList>
            <person name="Franch-Gras L."/>
            <person name="Hahn C."/>
            <person name="Garcia-Roger E.M."/>
            <person name="Carmona M.J."/>
            <person name="Serra M."/>
            <person name="Gomez A."/>
        </authorList>
    </citation>
    <scope>NUCLEOTIDE SEQUENCE [LARGE SCALE GENOMIC DNA]</scope>
    <source>
        <strain evidence="1">HYR1</strain>
    </source>
</reference>
<evidence type="ECO:0000313" key="2">
    <source>
        <dbReference type="Proteomes" id="UP000276133"/>
    </source>
</evidence>
<dbReference type="AlphaFoldDB" id="A0A3M7T0H4"/>
<keyword evidence="2" id="KW-1185">Reference proteome</keyword>
<protein>
    <submittedName>
        <fullName evidence="1">Uncharacterized protein</fullName>
    </submittedName>
</protein>